<dbReference type="InParanoid" id="A0A409WBF5"/>
<feature type="region of interest" description="Disordered" evidence="1">
    <location>
        <begin position="165"/>
        <end position="184"/>
    </location>
</feature>
<dbReference type="STRING" id="231916.A0A409WBF5"/>
<dbReference type="Proteomes" id="UP000284706">
    <property type="component" value="Unassembled WGS sequence"/>
</dbReference>
<feature type="region of interest" description="Disordered" evidence="1">
    <location>
        <begin position="1"/>
        <end position="66"/>
    </location>
</feature>
<dbReference type="EMBL" id="NHYE01005222">
    <property type="protein sequence ID" value="PPQ75847.1"/>
    <property type="molecule type" value="Genomic_DNA"/>
</dbReference>
<reference evidence="2 3" key="1">
    <citation type="journal article" date="2018" name="Evol. Lett.">
        <title>Horizontal gene cluster transfer increased hallucinogenic mushroom diversity.</title>
        <authorList>
            <person name="Reynolds H.T."/>
            <person name="Vijayakumar V."/>
            <person name="Gluck-Thaler E."/>
            <person name="Korotkin H.B."/>
            <person name="Matheny P.B."/>
            <person name="Slot J.C."/>
        </authorList>
    </citation>
    <scope>NUCLEOTIDE SEQUENCE [LARGE SCALE GENOMIC DNA]</scope>
    <source>
        <strain evidence="2 3">SRW20</strain>
    </source>
</reference>
<feature type="region of interest" description="Disordered" evidence="1">
    <location>
        <begin position="135"/>
        <end position="158"/>
    </location>
</feature>
<feature type="compositionally biased region" description="Polar residues" evidence="1">
    <location>
        <begin position="1"/>
        <end position="11"/>
    </location>
</feature>
<proteinExistence type="predicted"/>
<keyword evidence="3" id="KW-1185">Reference proteome</keyword>
<dbReference type="OrthoDB" id="198652at2759"/>
<protein>
    <submittedName>
        <fullName evidence="2">Uncharacterized protein</fullName>
    </submittedName>
</protein>
<organism evidence="2 3">
    <name type="scientific">Gymnopilus dilepis</name>
    <dbReference type="NCBI Taxonomy" id="231916"/>
    <lineage>
        <taxon>Eukaryota</taxon>
        <taxon>Fungi</taxon>
        <taxon>Dikarya</taxon>
        <taxon>Basidiomycota</taxon>
        <taxon>Agaricomycotina</taxon>
        <taxon>Agaricomycetes</taxon>
        <taxon>Agaricomycetidae</taxon>
        <taxon>Agaricales</taxon>
        <taxon>Agaricineae</taxon>
        <taxon>Hymenogastraceae</taxon>
        <taxon>Gymnopilus</taxon>
    </lineage>
</organism>
<feature type="compositionally biased region" description="Pro residues" evidence="1">
    <location>
        <begin position="23"/>
        <end position="39"/>
    </location>
</feature>
<comment type="caution">
    <text evidence="2">The sequence shown here is derived from an EMBL/GenBank/DDBJ whole genome shotgun (WGS) entry which is preliminary data.</text>
</comment>
<evidence type="ECO:0000313" key="3">
    <source>
        <dbReference type="Proteomes" id="UP000284706"/>
    </source>
</evidence>
<sequence length="678" mass="72993">MSDPSPENQYQPSSQTQSSSNTPAPPPAPIASSPAPNPPAELTSNGSNPAAPNPEPSSSTPSDPVNSVEIQSRCNAIIESYRSGRLAKAAAILKIQQSIVSAGPPASGNAAYKALEAYIGILDNFDAFRNSAGERGAALAGGPEHAGDQPEGEHGREAVEEEVLQAQKRSRQVVQEENSPSNLSPELRKTIAALEHFARDPKLAKASLLNSPRCPQSPDSEWTNLIAGCVIDFDHVFSGVYSIAADSRSRERFATLDVVTGTSAPARHVKSHSDFVMAWENRISLSHHPFQQGRNILLTVIQTTNASWTSVRSGSNLEGLAEAPDLWEVAVPVVAGKLADGGIAGSAPTLLLPATMPISAPNVEEQDTSPMPLMTAILSTDSPSHTTDHACRLGVIWSPVHELNDRVLSTTIASNPDLVAITPVRISTLRNLLETHPNQSFVDSICDGLAHGFWPWANTADSNLPTSLDVDEDVKEPAHVTFAEQQRAIEVAFGTFSPTFSTLLPGMLMQSPSPATQTSLVCARKARARLGPDVRLVVWKSDVERAYRIIPMSPYWQAKQVVKINGSYNVDRNNILGGTVGGRHLFAFVADSFSWDVEGNLVLYKKYNQLLPVKQALPGRCLPLSSFRELAGWINWALNVYPLLRPGLCTLYEKRKGETGASAVLRVGVQLGRELMSC</sequence>
<evidence type="ECO:0000313" key="2">
    <source>
        <dbReference type="EMBL" id="PPQ75847.1"/>
    </source>
</evidence>
<name>A0A409WBF5_9AGAR</name>
<feature type="compositionally biased region" description="Basic and acidic residues" evidence="1">
    <location>
        <begin position="145"/>
        <end position="158"/>
    </location>
</feature>
<feature type="compositionally biased region" description="Low complexity" evidence="1">
    <location>
        <begin position="44"/>
        <end position="64"/>
    </location>
</feature>
<accession>A0A409WBF5</accession>
<evidence type="ECO:0000256" key="1">
    <source>
        <dbReference type="SAM" id="MobiDB-lite"/>
    </source>
</evidence>
<gene>
    <name evidence="2" type="ORF">CVT26_001223</name>
</gene>
<feature type="compositionally biased region" description="Polar residues" evidence="1">
    <location>
        <begin position="172"/>
        <end position="184"/>
    </location>
</feature>
<dbReference type="AlphaFoldDB" id="A0A409WBF5"/>
<feature type="compositionally biased region" description="Low complexity" evidence="1">
    <location>
        <begin position="12"/>
        <end position="22"/>
    </location>
</feature>